<comment type="caution">
    <text evidence="7">The sequence shown here is derived from an EMBL/GenBank/DDBJ whole genome shotgun (WGS) entry which is preliminary data.</text>
</comment>
<evidence type="ECO:0000256" key="4">
    <source>
        <dbReference type="ARBA" id="ARBA00022989"/>
    </source>
</evidence>
<dbReference type="PATRIC" id="fig|2064.6.peg.5893"/>
<feature type="transmembrane region" description="Helical" evidence="6">
    <location>
        <begin position="123"/>
        <end position="141"/>
    </location>
</feature>
<feature type="transmembrane region" description="Helical" evidence="6">
    <location>
        <begin position="148"/>
        <end position="168"/>
    </location>
</feature>
<evidence type="ECO:0000256" key="1">
    <source>
        <dbReference type="ARBA" id="ARBA00004651"/>
    </source>
</evidence>
<dbReference type="GO" id="GO:0005886">
    <property type="term" value="C:plasma membrane"/>
    <property type="evidence" value="ECO:0007669"/>
    <property type="project" value="UniProtKB-SubCell"/>
</dbReference>
<feature type="transmembrane region" description="Helical" evidence="6">
    <location>
        <begin position="188"/>
        <end position="207"/>
    </location>
</feature>
<dbReference type="Gene3D" id="1.20.1740.10">
    <property type="entry name" value="Amino acid/polyamine transporter I"/>
    <property type="match status" value="1"/>
</dbReference>
<keyword evidence="8" id="KW-1185">Reference proteome</keyword>
<dbReference type="InterPro" id="IPR002293">
    <property type="entry name" value="AA/rel_permease1"/>
</dbReference>
<feature type="transmembrane region" description="Helical" evidence="6">
    <location>
        <begin position="42"/>
        <end position="63"/>
    </location>
</feature>
<dbReference type="STRING" id="2064.TR51_27770"/>
<evidence type="ECO:0000313" key="8">
    <source>
        <dbReference type="Proteomes" id="UP000032066"/>
    </source>
</evidence>
<keyword evidence="5 6" id="KW-0472">Membrane</keyword>
<dbReference type="PIRSF" id="PIRSF006060">
    <property type="entry name" value="AA_transporter"/>
    <property type="match status" value="1"/>
</dbReference>
<evidence type="ECO:0000256" key="5">
    <source>
        <dbReference type="ARBA" id="ARBA00023136"/>
    </source>
</evidence>
<proteinExistence type="predicted"/>
<dbReference type="PANTHER" id="PTHR42770:SF16">
    <property type="entry name" value="AMINO ACID PERMEASE"/>
    <property type="match status" value="1"/>
</dbReference>
<keyword evidence="2" id="KW-1003">Cell membrane</keyword>
<gene>
    <name evidence="7" type="ORF">TR51_27770</name>
</gene>
<feature type="transmembrane region" description="Helical" evidence="6">
    <location>
        <begin position="84"/>
        <end position="111"/>
    </location>
</feature>
<dbReference type="InterPro" id="IPR050367">
    <property type="entry name" value="APC_superfamily"/>
</dbReference>
<reference evidence="7 8" key="1">
    <citation type="submission" date="2015-02" db="EMBL/GenBank/DDBJ databases">
        <title>Draft genome sequence of Kitasatospora griseola MF730-N6, a bafilomycin, terpentecin and satosporin producer.</title>
        <authorList>
            <person name="Arens J.C."/>
            <person name="Haltli B."/>
            <person name="Kerr R.G."/>
        </authorList>
    </citation>
    <scope>NUCLEOTIDE SEQUENCE [LARGE SCALE GENOMIC DNA]</scope>
    <source>
        <strain evidence="7 8">MF730-N6</strain>
    </source>
</reference>
<keyword evidence="3 6" id="KW-0812">Transmembrane</keyword>
<feature type="transmembrane region" description="Helical" evidence="6">
    <location>
        <begin position="274"/>
        <end position="298"/>
    </location>
</feature>
<keyword evidence="4 6" id="KW-1133">Transmembrane helix</keyword>
<dbReference type="PANTHER" id="PTHR42770">
    <property type="entry name" value="AMINO ACID TRANSPORTER-RELATED"/>
    <property type="match status" value="1"/>
</dbReference>
<feature type="transmembrane region" description="Helical" evidence="6">
    <location>
        <begin position="328"/>
        <end position="350"/>
    </location>
</feature>
<feature type="transmembrane region" description="Helical" evidence="6">
    <location>
        <begin position="227"/>
        <end position="247"/>
    </location>
</feature>
<feature type="transmembrane region" description="Helical" evidence="6">
    <location>
        <begin position="362"/>
        <end position="385"/>
    </location>
</feature>
<feature type="transmembrane region" description="Helical" evidence="6">
    <location>
        <begin position="397"/>
        <end position="418"/>
    </location>
</feature>
<dbReference type="Pfam" id="PF13520">
    <property type="entry name" value="AA_permease_2"/>
    <property type="match status" value="1"/>
</dbReference>
<dbReference type="AlphaFoldDB" id="A0A0D0PW24"/>
<organism evidence="7 8">
    <name type="scientific">Kitasatospora griseola</name>
    <name type="common">Streptomyces griseolosporeus</name>
    <dbReference type="NCBI Taxonomy" id="2064"/>
    <lineage>
        <taxon>Bacteria</taxon>
        <taxon>Bacillati</taxon>
        <taxon>Actinomycetota</taxon>
        <taxon>Actinomycetes</taxon>
        <taxon>Kitasatosporales</taxon>
        <taxon>Streptomycetaceae</taxon>
        <taxon>Kitasatospora</taxon>
    </lineage>
</organism>
<feature type="transmembrane region" description="Helical" evidence="6">
    <location>
        <begin position="430"/>
        <end position="448"/>
    </location>
</feature>
<evidence type="ECO:0000256" key="6">
    <source>
        <dbReference type="SAM" id="Phobius"/>
    </source>
</evidence>
<evidence type="ECO:0000313" key="7">
    <source>
        <dbReference type="EMBL" id="KIQ62748.1"/>
    </source>
</evidence>
<dbReference type="Proteomes" id="UP000032066">
    <property type="component" value="Unassembled WGS sequence"/>
</dbReference>
<sequence length="482" mass="50360">MRLLRTFTTPKIVFMIIAAAAPLAAMLTTVPLSFSIGNGPGVPALFVFAGLTLLCFSSGYAAISSRISHAGGFYTYIAHGLGRPPAVSGGIIAVIAYNTVTVGVLGAFAYFAQALAASHGLNLPWEVWAAAGLVVVGVLGYRHVELSARVLAVLMICEIVILFALDVAILARHGFSAMPAASFAPHNIFAPGFGVSMMFGMASFIGFESAGLYAEETRNPERSVPRATIIAVVLIATFYGATSWLAVGAVGPSKIQATATADLGDMFFNLSDEYLNSATTTVMQVLLCTSVLGAWLALHNAANRYMFVLGRDGLLPGRLAAVHPKYKAIHRASVVQTVFSAVVVAAFALAGLDPYLNMSTSMLGIGTLGIVVLQAMASVAVLGYYRKRKGGWWQTRVAPVLGAAGLVTAAVLVVRNFAVLTGTTNPVVTALPWALLVVGVGGLGYAYWIRSARPERYAALAQPEESADGPAAEALTDVRSAA</sequence>
<accession>A0A0D0PW24</accession>
<comment type="subcellular location">
    <subcellularLocation>
        <location evidence="1">Cell membrane</location>
        <topology evidence="1">Multi-pass membrane protein</topology>
    </subcellularLocation>
</comment>
<dbReference type="EMBL" id="JXZB01000004">
    <property type="protein sequence ID" value="KIQ62748.1"/>
    <property type="molecule type" value="Genomic_DNA"/>
</dbReference>
<evidence type="ECO:0000256" key="3">
    <source>
        <dbReference type="ARBA" id="ARBA00022692"/>
    </source>
</evidence>
<feature type="transmembrane region" description="Helical" evidence="6">
    <location>
        <begin position="12"/>
        <end position="36"/>
    </location>
</feature>
<dbReference type="GO" id="GO:0022857">
    <property type="term" value="F:transmembrane transporter activity"/>
    <property type="evidence" value="ECO:0007669"/>
    <property type="project" value="InterPro"/>
</dbReference>
<name>A0A0D0PW24_KITGR</name>
<evidence type="ECO:0000256" key="2">
    <source>
        <dbReference type="ARBA" id="ARBA00022475"/>
    </source>
</evidence>
<protein>
    <submittedName>
        <fullName evidence="7">Amino acid permease</fullName>
    </submittedName>
</protein>